<dbReference type="InterPro" id="IPR050390">
    <property type="entry name" value="C5-Methyltransferase"/>
</dbReference>
<dbReference type="PANTHER" id="PTHR10629:SF52">
    <property type="entry name" value="DNA (CYTOSINE-5)-METHYLTRANSFERASE 1"/>
    <property type="match status" value="1"/>
</dbReference>
<evidence type="ECO:0000256" key="2">
    <source>
        <dbReference type="ARBA" id="ARBA00022603"/>
    </source>
</evidence>
<keyword evidence="5" id="KW-0680">Restriction system</keyword>
<sequence length="465" mass="50226">MDTNKEHTPPSAAPLLSLFSGYGGLDMGVEQALGPMRPVAVCDIEPGPTTILAAHWNTPNLGDITHVDWRGMPQVDVVCGGSPCQSMSLAGLRAGMKHGTRSGLWSYQCDAIETLRPALVVWENVAGSLSAVASSQQDLNVAQERARALAEHGLCGCMEPRPPMVDGFTPHTGEGAARVDDQLFDWLRAHQLLGEAGRYQCTRCGLPLFEHANGQWLAGDARLDGVHTGCTIRALGRVLGDLANLGYDAVWHAMFASDTGAPHKRLRVFVCAWPHEHNPADPTAANARLARLASLGPMRPEGMPFATWDRDRDVWCNPMGGDLFDEPAIFTDPWPKHGIMAEGRAWLAPAEWVNQPVHDPGLQPAGSGNGMVMYTPKATDAASDLPGVSGRPLSGSTFLATQVRLLDFPGRITNRQRRFRDRLLPTPSAVYDADKAGNQATSRHRAHTGRQLGLSDVVNLMGEEQ</sequence>
<dbReference type="InterPro" id="IPR029063">
    <property type="entry name" value="SAM-dependent_MTases_sf"/>
</dbReference>
<keyword evidence="4" id="KW-0949">S-adenosyl-L-methionine</keyword>
<dbReference type="GO" id="GO:0003886">
    <property type="term" value="F:DNA (cytosine-5-)-methyltransferase activity"/>
    <property type="evidence" value="ECO:0007669"/>
    <property type="project" value="UniProtKB-EC"/>
</dbReference>
<dbReference type="GO" id="GO:0032259">
    <property type="term" value="P:methylation"/>
    <property type="evidence" value="ECO:0007669"/>
    <property type="project" value="UniProtKB-KW"/>
</dbReference>
<dbReference type="Pfam" id="PF00145">
    <property type="entry name" value="DNA_methylase"/>
    <property type="match status" value="1"/>
</dbReference>
<gene>
    <name evidence="6" type="ORF">BCUN_0529</name>
</gene>
<dbReference type="AlphaFoldDB" id="A0A087B4S9"/>
<dbReference type="PROSITE" id="PS00094">
    <property type="entry name" value="C5_MTASE_1"/>
    <property type="match status" value="1"/>
</dbReference>
<protein>
    <recommendedName>
        <fullName evidence="1">DNA (cytosine-5-)-methyltransferase</fullName>
        <ecNumber evidence="1">2.1.1.37</ecNumber>
    </recommendedName>
</protein>
<dbReference type="Proteomes" id="UP000029067">
    <property type="component" value="Unassembled WGS sequence"/>
</dbReference>
<dbReference type="STRING" id="1688.BCUN_0529"/>
<evidence type="ECO:0000256" key="1">
    <source>
        <dbReference type="ARBA" id="ARBA00011975"/>
    </source>
</evidence>
<evidence type="ECO:0000256" key="5">
    <source>
        <dbReference type="ARBA" id="ARBA00022747"/>
    </source>
</evidence>
<dbReference type="PANTHER" id="PTHR10629">
    <property type="entry name" value="CYTOSINE-SPECIFIC METHYLTRANSFERASE"/>
    <property type="match status" value="1"/>
</dbReference>
<dbReference type="EMBL" id="JGYV01000001">
    <property type="protein sequence ID" value="KFI66029.1"/>
    <property type="molecule type" value="Genomic_DNA"/>
</dbReference>
<dbReference type="OrthoDB" id="9813719at2"/>
<name>A0A087B4S9_9BIFI</name>
<keyword evidence="7" id="KW-1185">Reference proteome</keyword>
<evidence type="ECO:0000313" key="6">
    <source>
        <dbReference type="EMBL" id="KFI66029.1"/>
    </source>
</evidence>
<dbReference type="GO" id="GO:0009307">
    <property type="term" value="P:DNA restriction-modification system"/>
    <property type="evidence" value="ECO:0007669"/>
    <property type="project" value="UniProtKB-KW"/>
</dbReference>
<evidence type="ECO:0000256" key="3">
    <source>
        <dbReference type="ARBA" id="ARBA00022679"/>
    </source>
</evidence>
<dbReference type="EC" id="2.1.1.37" evidence="1"/>
<dbReference type="GO" id="GO:0044027">
    <property type="term" value="P:negative regulation of gene expression via chromosomal CpG island methylation"/>
    <property type="evidence" value="ECO:0007669"/>
    <property type="project" value="TreeGrafter"/>
</dbReference>
<accession>A0A087B4S9</accession>
<evidence type="ECO:0000313" key="7">
    <source>
        <dbReference type="Proteomes" id="UP000029067"/>
    </source>
</evidence>
<keyword evidence="2 6" id="KW-0489">Methyltransferase</keyword>
<dbReference type="GO" id="GO:0003677">
    <property type="term" value="F:DNA binding"/>
    <property type="evidence" value="ECO:0007669"/>
    <property type="project" value="TreeGrafter"/>
</dbReference>
<dbReference type="eggNOG" id="COG0270">
    <property type="taxonomic scope" value="Bacteria"/>
</dbReference>
<comment type="caution">
    <text evidence="6">The sequence shown here is derived from an EMBL/GenBank/DDBJ whole genome shotgun (WGS) entry which is preliminary data.</text>
</comment>
<proteinExistence type="predicted"/>
<dbReference type="PRINTS" id="PR00105">
    <property type="entry name" value="C5METTRFRASE"/>
</dbReference>
<dbReference type="Gene3D" id="3.40.50.150">
    <property type="entry name" value="Vaccinia Virus protein VP39"/>
    <property type="match status" value="1"/>
</dbReference>
<keyword evidence="3 6" id="KW-0808">Transferase</keyword>
<dbReference type="InterPro" id="IPR001525">
    <property type="entry name" value="C5_MeTfrase"/>
</dbReference>
<evidence type="ECO:0000256" key="4">
    <source>
        <dbReference type="ARBA" id="ARBA00022691"/>
    </source>
</evidence>
<dbReference type="SUPFAM" id="SSF53335">
    <property type="entry name" value="S-adenosyl-L-methionine-dependent methyltransferases"/>
    <property type="match status" value="1"/>
</dbReference>
<reference evidence="6 7" key="1">
    <citation type="submission" date="2014-03" db="EMBL/GenBank/DDBJ databases">
        <title>Genomics of Bifidobacteria.</title>
        <authorList>
            <person name="Ventura M."/>
            <person name="Milani C."/>
            <person name="Lugli G.A."/>
        </authorList>
    </citation>
    <scope>NUCLEOTIDE SEQUENCE [LARGE SCALE GENOMIC DNA]</scope>
    <source>
        <strain evidence="6 7">LMG 10738</strain>
    </source>
</reference>
<organism evidence="6 7">
    <name type="scientific">Bifidobacterium cuniculi</name>
    <dbReference type="NCBI Taxonomy" id="1688"/>
    <lineage>
        <taxon>Bacteria</taxon>
        <taxon>Bacillati</taxon>
        <taxon>Actinomycetota</taxon>
        <taxon>Actinomycetes</taxon>
        <taxon>Bifidobacteriales</taxon>
        <taxon>Bifidobacteriaceae</taxon>
        <taxon>Bifidobacterium</taxon>
    </lineage>
</organism>
<dbReference type="InterPro" id="IPR018117">
    <property type="entry name" value="C5_DNA_meth_AS"/>
</dbReference>
<dbReference type="RefSeq" id="WP_081895480.1">
    <property type="nucleotide sequence ID" value="NZ_JGYV01000001.1"/>
</dbReference>